<gene>
    <name evidence="2" type="ORF">PR048_000687</name>
</gene>
<dbReference type="EMBL" id="JARBHB010000001">
    <property type="protein sequence ID" value="KAJ8895355.1"/>
    <property type="molecule type" value="Genomic_DNA"/>
</dbReference>
<sequence length="704" mass="79474">MASTILVMRHSFLFAFRSRCSRDFDLGFAWLLFASLTEFRTFVACSRILFSDLPQQKRLFLGSNVLGVKVNDIQDGSRVTSQDSGSLNPNPIPDLLVPKHTFSYYCDKWSSASIKRWGKREIPEKTRQPAASPSTIPTCENLGMSRPGIEPGTPWWEISRLTARPPQPRFLERPALSIKLFSELSQESIYSPCQIVKQMLMLWPPTTRVLASIPSPSGQDIFDDEDSPVRILQTLQLCENLFGVHRPSLKRESKAPVTSCTIAASTPTQGSRDGPTSPSNGLTCGQKSSSDVGIRRLVARSQRDRSTPPLSVWRVPVDGDHGDGEQRHAHVAVAHEGHERAESRTVHPRAVHELRRGERHHHDAEDEVRHAQAATTHNARAVENPCPSGMSGNIRPEAILFALSPAWDGQWIHYCPHRYRRLRMETSKKSCIQATVFRRVVLQKLNRQDHFSGQWIVRISTCSGKDQIYFRYNFSISSRKRRTRYERKKIFTPSVTAGYGRVIGSRTLQNYPERKAPSVSDTSSLPLSWPLISCRFPEFVLRTVEPTSRRKLRGRFFRRDKKKTTDLWRNRLVRARLQCRRFWVRIPGKAWVLKLRHKLVCKSPPAKPSDITPGSGAPLAESQSVALLKYSKRVRRSQATHVSPGVSRLPIIACRPPTLDAEDQHSTCTLAGGATVAERLARSPPTKANRVQSSAGSPDFRKWG</sequence>
<protein>
    <submittedName>
        <fullName evidence="2">Uncharacterized protein</fullName>
    </submittedName>
</protein>
<feature type="compositionally biased region" description="Polar residues" evidence="1">
    <location>
        <begin position="129"/>
        <end position="138"/>
    </location>
</feature>
<keyword evidence="3" id="KW-1185">Reference proteome</keyword>
<feature type="region of interest" description="Disordered" evidence="1">
    <location>
        <begin position="679"/>
        <end position="704"/>
    </location>
</feature>
<feature type="region of interest" description="Disordered" evidence="1">
    <location>
        <begin position="263"/>
        <end position="290"/>
    </location>
</feature>
<evidence type="ECO:0000256" key="1">
    <source>
        <dbReference type="SAM" id="MobiDB-lite"/>
    </source>
</evidence>
<feature type="region of interest" description="Disordered" evidence="1">
    <location>
        <begin position="121"/>
        <end position="144"/>
    </location>
</feature>
<accession>A0ABQ9IFB3</accession>
<comment type="caution">
    <text evidence="2">The sequence shown here is derived from an EMBL/GenBank/DDBJ whole genome shotgun (WGS) entry which is preliminary data.</text>
</comment>
<proteinExistence type="predicted"/>
<dbReference type="Proteomes" id="UP001159363">
    <property type="component" value="Chromosome 1"/>
</dbReference>
<reference evidence="2 3" key="1">
    <citation type="submission" date="2023-02" db="EMBL/GenBank/DDBJ databases">
        <title>LHISI_Scaffold_Assembly.</title>
        <authorList>
            <person name="Stuart O.P."/>
            <person name="Cleave R."/>
            <person name="Magrath M.J.L."/>
            <person name="Mikheyev A.S."/>
        </authorList>
    </citation>
    <scope>NUCLEOTIDE SEQUENCE [LARGE SCALE GENOMIC DNA]</scope>
    <source>
        <strain evidence="2">Daus_M_001</strain>
        <tissue evidence="2">Leg muscle</tissue>
    </source>
</reference>
<evidence type="ECO:0000313" key="3">
    <source>
        <dbReference type="Proteomes" id="UP001159363"/>
    </source>
</evidence>
<name>A0ABQ9IFB3_9NEOP</name>
<organism evidence="2 3">
    <name type="scientific">Dryococelus australis</name>
    <dbReference type="NCBI Taxonomy" id="614101"/>
    <lineage>
        <taxon>Eukaryota</taxon>
        <taxon>Metazoa</taxon>
        <taxon>Ecdysozoa</taxon>
        <taxon>Arthropoda</taxon>
        <taxon>Hexapoda</taxon>
        <taxon>Insecta</taxon>
        <taxon>Pterygota</taxon>
        <taxon>Neoptera</taxon>
        <taxon>Polyneoptera</taxon>
        <taxon>Phasmatodea</taxon>
        <taxon>Verophasmatodea</taxon>
        <taxon>Anareolatae</taxon>
        <taxon>Phasmatidae</taxon>
        <taxon>Eurycanthinae</taxon>
        <taxon>Dryococelus</taxon>
    </lineage>
</organism>
<evidence type="ECO:0000313" key="2">
    <source>
        <dbReference type="EMBL" id="KAJ8895355.1"/>
    </source>
</evidence>